<sequence>MKKLFLLLGALFVVSCGANNSSNIINGATALPYTADHDETEKFLKKYNYKPSNLSKDEIIALLSEVNSLQSWLKDGAHRTSAQSFSIKLGSETVSAVTLFDQNELFTLFIPYSPVSRKQFDNLVSLASAKFGESEAQDSETHVNHYWALDEDKSFQLVYKTENSEFLLLAIDQSIRAKNDLAFFDSIPPTDNTWFLQGFLGSTYESIAESETYLYSAAGDNKSLLYITKFDTTPILYGYLFNAENLVETIVFQNIEGKEDILAEIFNKQFNIQARKTTEEVEGSLTLTSYEWDLEGNAGASILIYEQKFGEHSVSQSYAFITDDFEELKSTF</sequence>
<dbReference type="PROSITE" id="PS51257">
    <property type="entry name" value="PROKAR_LIPOPROTEIN"/>
    <property type="match status" value="1"/>
</dbReference>
<comment type="caution">
    <text evidence="2">The sequence shown here is derived from an EMBL/GenBank/DDBJ whole genome shotgun (WGS) entry which is preliminary data.</text>
</comment>
<keyword evidence="3" id="KW-1185">Reference proteome</keyword>
<dbReference type="RefSeq" id="WP_167700719.1">
    <property type="nucleotide sequence ID" value="NZ_CP118174.1"/>
</dbReference>
<keyword evidence="1" id="KW-0732">Signal</keyword>
<accession>A0A968KU70</accession>
<proteinExistence type="predicted"/>
<evidence type="ECO:0000313" key="3">
    <source>
        <dbReference type="Proteomes" id="UP000711995"/>
    </source>
</evidence>
<reference evidence="2 3" key="1">
    <citation type="submission" date="2020-03" db="EMBL/GenBank/DDBJ databases">
        <title>Spirochaetal bacteria isolated from arthropods constitute a novel genus Entomospira genus novum within the order Spirochaetales.</title>
        <authorList>
            <person name="Grana-Miraglia L."/>
            <person name="Sikutova S."/>
            <person name="Fingerle V."/>
            <person name="Sing A."/>
            <person name="Castillo-Ramirez S."/>
            <person name="Margos G."/>
            <person name="Rudolf I."/>
        </authorList>
    </citation>
    <scope>NUCLEOTIDE SEQUENCE [LARGE SCALE GENOMIC DNA]</scope>
    <source>
        <strain evidence="2 3">BR193</strain>
    </source>
</reference>
<feature type="chain" id="PRO_5036948204" description="Lipoprotein" evidence="1">
    <location>
        <begin position="19"/>
        <end position="332"/>
    </location>
</feature>
<protein>
    <recommendedName>
        <fullName evidence="4">Lipoprotein</fullName>
    </recommendedName>
</protein>
<dbReference type="AlphaFoldDB" id="A0A968KU70"/>
<evidence type="ECO:0008006" key="4">
    <source>
        <dbReference type="Google" id="ProtNLM"/>
    </source>
</evidence>
<dbReference type="EMBL" id="JAATLJ010000001">
    <property type="protein sequence ID" value="NIZ41146.1"/>
    <property type="molecule type" value="Genomic_DNA"/>
</dbReference>
<name>A0A968KU70_9SPIO</name>
<feature type="signal peptide" evidence="1">
    <location>
        <begin position="1"/>
        <end position="18"/>
    </location>
</feature>
<evidence type="ECO:0000313" key="2">
    <source>
        <dbReference type="EMBL" id="NIZ41146.1"/>
    </source>
</evidence>
<organism evidence="2 3">
    <name type="scientific">Entomospira entomophila</name>
    <dbReference type="NCBI Taxonomy" id="2719988"/>
    <lineage>
        <taxon>Bacteria</taxon>
        <taxon>Pseudomonadati</taxon>
        <taxon>Spirochaetota</taxon>
        <taxon>Spirochaetia</taxon>
        <taxon>Spirochaetales</taxon>
        <taxon>Spirochaetaceae</taxon>
        <taxon>Entomospira</taxon>
    </lineage>
</organism>
<gene>
    <name evidence="2" type="ORF">HCT14_06480</name>
</gene>
<dbReference type="Proteomes" id="UP000711995">
    <property type="component" value="Unassembled WGS sequence"/>
</dbReference>
<evidence type="ECO:0000256" key="1">
    <source>
        <dbReference type="SAM" id="SignalP"/>
    </source>
</evidence>